<evidence type="ECO:0000313" key="6">
    <source>
        <dbReference type="Proteomes" id="UP001229244"/>
    </source>
</evidence>
<keyword evidence="3" id="KW-0029">Amino-acid transport</keyword>
<dbReference type="PROSITE" id="PS51318">
    <property type="entry name" value="TAT"/>
    <property type="match status" value="1"/>
</dbReference>
<dbReference type="Pfam" id="PF13458">
    <property type="entry name" value="Peripla_BP_6"/>
    <property type="match status" value="1"/>
</dbReference>
<dbReference type="RefSeq" id="WP_306884236.1">
    <property type="nucleotide sequence ID" value="NZ_JAUSUL010000001.1"/>
</dbReference>
<accession>A0AAE4ARR0</accession>
<evidence type="ECO:0000256" key="2">
    <source>
        <dbReference type="ARBA" id="ARBA00022729"/>
    </source>
</evidence>
<dbReference type="Gene3D" id="3.40.50.2300">
    <property type="match status" value="2"/>
</dbReference>
<dbReference type="Proteomes" id="UP001229244">
    <property type="component" value="Unassembled WGS sequence"/>
</dbReference>
<keyword evidence="3" id="KW-0813">Transport</keyword>
<keyword evidence="2" id="KW-0732">Signal</keyword>
<evidence type="ECO:0000256" key="1">
    <source>
        <dbReference type="ARBA" id="ARBA00010062"/>
    </source>
</evidence>
<organism evidence="5 6">
    <name type="scientific">Amorphus orientalis</name>
    <dbReference type="NCBI Taxonomy" id="649198"/>
    <lineage>
        <taxon>Bacteria</taxon>
        <taxon>Pseudomonadati</taxon>
        <taxon>Pseudomonadota</taxon>
        <taxon>Alphaproteobacteria</taxon>
        <taxon>Hyphomicrobiales</taxon>
        <taxon>Amorphaceae</taxon>
        <taxon>Amorphus</taxon>
    </lineage>
</organism>
<dbReference type="GO" id="GO:0006865">
    <property type="term" value="P:amino acid transport"/>
    <property type="evidence" value="ECO:0007669"/>
    <property type="project" value="UniProtKB-KW"/>
</dbReference>
<dbReference type="CDD" id="cd06340">
    <property type="entry name" value="PBP1_ABC_ligand_binding-like"/>
    <property type="match status" value="1"/>
</dbReference>
<sequence>MTTKHEWDISRRRLLQAAGAAALSAPFIGRPVWAQGKPVKIGVILPTSGVLAAPGQASLRGVELGAKLLSEKAGMPVEFVYADTESVPENGRVAAERLIQDGCTLLIGAWDTGATISAAQAAEQAKVPILVNIASAPQITEQGFTQLFRNFPPATTLVYNAVARIKDLFAHTGVQPKTAVLLHVNDTFGKGVTGGINALWDKLDVPIEIVDQISYDLRARDLSVEVAKAKATGADLLMPVTRVNDAILIVREMVRQNYNPMGIIGPGSPGPYEKAFTDATGKYGDQYMVSVPWYDPTRDLTKQTIASFNKEYPNERFELNVGFSYEAVEIAVDALSRAQSGEPAAIHDALKTTDLKDHVMYGGPIVFNEKGQNPNIGGVMLQNQDSEPLVIGPQEIAVAEPIFPMTPFQDR</sequence>
<dbReference type="InterPro" id="IPR028082">
    <property type="entry name" value="Peripla_BP_I"/>
</dbReference>
<dbReference type="AlphaFoldDB" id="A0AAE4ARR0"/>
<dbReference type="PANTHER" id="PTHR30483">
    <property type="entry name" value="LEUCINE-SPECIFIC-BINDING PROTEIN"/>
    <property type="match status" value="1"/>
</dbReference>
<evidence type="ECO:0000313" key="5">
    <source>
        <dbReference type="EMBL" id="MDQ0314457.1"/>
    </source>
</evidence>
<reference evidence="5" key="1">
    <citation type="submission" date="2023-07" db="EMBL/GenBank/DDBJ databases">
        <title>Genomic Encyclopedia of Type Strains, Phase IV (KMG-IV): sequencing the most valuable type-strain genomes for metagenomic binning, comparative biology and taxonomic classification.</title>
        <authorList>
            <person name="Goeker M."/>
        </authorList>
    </citation>
    <scope>NUCLEOTIDE SEQUENCE</scope>
    <source>
        <strain evidence="5">DSM 21202</strain>
    </source>
</reference>
<dbReference type="InterPro" id="IPR028081">
    <property type="entry name" value="Leu-bd"/>
</dbReference>
<evidence type="ECO:0000259" key="4">
    <source>
        <dbReference type="Pfam" id="PF13458"/>
    </source>
</evidence>
<dbReference type="InterPro" id="IPR051010">
    <property type="entry name" value="BCAA_transport"/>
</dbReference>
<proteinExistence type="inferred from homology"/>
<protein>
    <submittedName>
        <fullName evidence="5">Branched-chain amino acid transport system substrate-binding protein</fullName>
    </submittedName>
</protein>
<dbReference type="PANTHER" id="PTHR30483:SF37">
    <property type="entry name" value="ABC TRANSPORTER SUBSTRATE-BINDING PROTEIN"/>
    <property type="match status" value="1"/>
</dbReference>
<gene>
    <name evidence="5" type="ORF">J2S73_000894</name>
</gene>
<dbReference type="InterPro" id="IPR006311">
    <property type="entry name" value="TAT_signal"/>
</dbReference>
<evidence type="ECO:0000256" key="3">
    <source>
        <dbReference type="ARBA" id="ARBA00022970"/>
    </source>
</evidence>
<feature type="domain" description="Leucine-binding protein" evidence="4">
    <location>
        <begin position="38"/>
        <end position="372"/>
    </location>
</feature>
<comment type="similarity">
    <text evidence="1">Belongs to the leucine-binding protein family.</text>
</comment>
<keyword evidence="6" id="KW-1185">Reference proteome</keyword>
<dbReference type="SUPFAM" id="SSF53822">
    <property type="entry name" value="Periplasmic binding protein-like I"/>
    <property type="match status" value="1"/>
</dbReference>
<comment type="caution">
    <text evidence="5">The sequence shown here is derived from an EMBL/GenBank/DDBJ whole genome shotgun (WGS) entry which is preliminary data.</text>
</comment>
<dbReference type="EMBL" id="JAUSUL010000001">
    <property type="protein sequence ID" value="MDQ0314457.1"/>
    <property type="molecule type" value="Genomic_DNA"/>
</dbReference>
<name>A0AAE4ARR0_9HYPH</name>